<gene>
    <name evidence="4 7" type="primary">prfB</name>
    <name evidence="7" type="ORF">AAGV33_09270</name>
</gene>
<dbReference type="NCBIfam" id="TIGR00020">
    <property type="entry name" value="prfB"/>
    <property type="match status" value="1"/>
</dbReference>
<keyword evidence="3 4" id="KW-0648">Protein biosynthesis</keyword>
<dbReference type="SUPFAM" id="SSF75620">
    <property type="entry name" value="Release factor"/>
    <property type="match status" value="1"/>
</dbReference>
<name>A0ABV4TN43_9FLAO</name>
<dbReference type="HAMAP" id="MF_00094">
    <property type="entry name" value="Rel_fac_2"/>
    <property type="match status" value="1"/>
</dbReference>
<evidence type="ECO:0000313" key="8">
    <source>
        <dbReference type="Proteomes" id="UP001574170"/>
    </source>
</evidence>
<comment type="subcellular location">
    <subcellularLocation>
        <location evidence="4">Cytoplasm</location>
    </subcellularLocation>
</comment>
<dbReference type="PANTHER" id="PTHR43116:SF3">
    <property type="entry name" value="CLASS I PEPTIDE CHAIN RELEASE FACTOR"/>
    <property type="match status" value="1"/>
</dbReference>
<evidence type="ECO:0000256" key="5">
    <source>
        <dbReference type="NCBIfam" id="TIGR00020"/>
    </source>
</evidence>
<feature type="domain" description="Prokaryotic-type class I peptide chain release factors" evidence="6">
    <location>
        <begin position="239"/>
        <end position="255"/>
    </location>
</feature>
<reference evidence="7 8" key="1">
    <citation type="submission" date="2024-04" db="EMBL/GenBank/DDBJ databases">
        <title>New Clade of Flavobacterium.</title>
        <authorList>
            <person name="Matos L."/>
            <person name="Proenca D.N."/>
            <person name="Fransisco R.M."/>
            <person name="Chung A.P."/>
            <person name="Maccario L."/>
            <person name="Sorensen S.J."/>
            <person name="Morais P.V."/>
        </authorList>
    </citation>
    <scope>NUCLEOTIDE SEQUENCE [LARGE SCALE GENOMIC DNA]</scope>
    <source>
        <strain evidence="7 8">FBOR7N2.3</strain>
    </source>
</reference>
<proteinExistence type="inferred from homology"/>
<dbReference type="InterPro" id="IPR005139">
    <property type="entry name" value="PCRF"/>
</dbReference>
<dbReference type="EMBL" id="JBCFQK010000011">
    <property type="protein sequence ID" value="MFA9194599.1"/>
    <property type="molecule type" value="Genomic_DNA"/>
</dbReference>
<feature type="modified residue" description="N5-methylglutamine" evidence="4">
    <location>
        <position position="246"/>
    </location>
</feature>
<dbReference type="InterPro" id="IPR000352">
    <property type="entry name" value="Pep_chain_release_fac_I"/>
</dbReference>
<dbReference type="Gene3D" id="3.30.70.1660">
    <property type="match status" value="1"/>
</dbReference>
<evidence type="ECO:0000256" key="3">
    <source>
        <dbReference type="ARBA" id="ARBA00022917"/>
    </source>
</evidence>
<keyword evidence="4" id="KW-0963">Cytoplasm</keyword>
<dbReference type="PROSITE" id="PS00745">
    <property type="entry name" value="RF_PROK_I"/>
    <property type="match status" value="1"/>
</dbReference>
<comment type="function">
    <text evidence="4">Peptide chain release factor 2 directs the termination of translation in response to the peptide chain termination codons UGA and UAA.</text>
</comment>
<dbReference type="Proteomes" id="UP001574170">
    <property type="component" value="Unassembled WGS sequence"/>
</dbReference>
<dbReference type="PANTHER" id="PTHR43116">
    <property type="entry name" value="PEPTIDE CHAIN RELEASE FACTOR 2"/>
    <property type="match status" value="1"/>
</dbReference>
<dbReference type="Gene3D" id="3.30.160.20">
    <property type="match status" value="1"/>
</dbReference>
<comment type="caution">
    <text evidence="7">The sequence shown here is derived from an EMBL/GenBank/DDBJ whole genome shotgun (WGS) entry which is preliminary data.</text>
</comment>
<dbReference type="RefSeq" id="WP_373391696.1">
    <property type="nucleotide sequence ID" value="NZ_JBCFQJ010000011.1"/>
</dbReference>
<dbReference type="Gene3D" id="1.20.58.410">
    <property type="entry name" value="Release factor"/>
    <property type="match status" value="1"/>
</dbReference>
<evidence type="ECO:0000256" key="2">
    <source>
        <dbReference type="ARBA" id="ARBA00022481"/>
    </source>
</evidence>
<keyword evidence="8" id="KW-1185">Reference proteome</keyword>
<protein>
    <recommendedName>
        <fullName evidence="4 5">Peptide chain release factor 2</fullName>
        <shortName evidence="4">RF-2</shortName>
    </recommendedName>
</protein>
<sequence>MTTTEQIKGIVERLGALRRYLDVDAKLIEISNEEEKTFAPDFWNNAKEAELIVKNLRNKKKWIEDYDKAVAFADELQLAYEFYKEGELTAEELDDQYQLTQNHIEGIEFKNMLSDEGDTLSAVLQITAGAGGTESCDWASMLMRMYMMWGEKYGFKIKELNYQEGDVAGIKTVTLEFEGDYSFGYLKGENGVHRLVRISPFDSNAKRHTSFASVYVYPLVDDSIEIDINPADIEITTSRSSGAGGQNVNKVETKVQLYHKPTGIQIQCSETRSQQDNRQRAMQMLRSQLYEIELKKKQAQRADIEAGKMKIEWGSQIRNYVMQPYKLVKDVRTGYETSNVDGVMNGEIDEFLKAYLMMMGQKEEE</sequence>
<keyword evidence="2 4" id="KW-0488">Methylation</keyword>
<evidence type="ECO:0000259" key="6">
    <source>
        <dbReference type="PROSITE" id="PS00745"/>
    </source>
</evidence>
<dbReference type="SMART" id="SM00937">
    <property type="entry name" value="PCRF"/>
    <property type="match status" value="1"/>
</dbReference>
<dbReference type="Pfam" id="PF03462">
    <property type="entry name" value="PCRF"/>
    <property type="match status" value="1"/>
</dbReference>
<dbReference type="Pfam" id="PF00472">
    <property type="entry name" value="RF-1"/>
    <property type="match status" value="1"/>
</dbReference>
<dbReference type="InterPro" id="IPR004374">
    <property type="entry name" value="PrfB"/>
</dbReference>
<evidence type="ECO:0000256" key="4">
    <source>
        <dbReference type="HAMAP-Rule" id="MF_00094"/>
    </source>
</evidence>
<organism evidence="7 8">
    <name type="scientific">Flavobacterium magnesitis</name>
    <dbReference type="NCBI Taxonomy" id="3138077"/>
    <lineage>
        <taxon>Bacteria</taxon>
        <taxon>Pseudomonadati</taxon>
        <taxon>Bacteroidota</taxon>
        <taxon>Flavobacteriia</taxon>
        <taxon>Flavobacteriales</taxon>
        <taxon>Flavobacteriaceae</taxon>
        <taxon>Flavobacterium</taxon>
    </lineage>
</organism>
<evidence type="ECO:0000256" key="1">
    <source>
        <dbReference type="ARBA" id="ARBA00010835"/>
    </source>
</evidence>
<comment type="PTM">
    <text evidence="4">Methylated by PrmC. Methylation increases the termination efficiency of RF2.</text>
</comment>
<accession>A0ABV4TN43</accession>
<evidence type="ECO:0000313" key="7">
    <source>
        <dbReference type="EMBL" id="MFA9194599.1"/>
    </source>
</evidence>
<dbReference type="InterPro" id="IPR045853">
    <property type="entry name" value="Pep_chain_release_fac_I_sf"/>
</dbReference>
<comment type="similarity">
    <text evidence="1 4">Belongs to the prokaryotic/mitochondrial release factor family.</text>
</comment>